<dbReference type="SUPFAM" id="SSF50729">
    <property type="entry name" value="PH domain-like"/>
    <property type="match status" value="1"/>
</dbReference>
<protein>
    <recommendedName>
        <fullName evidence="2">PH domain-containing protein</fullName>
    </recommendedName>
</protein>
<dbReference type="InterPro" id="IPR011993">
    <property type="entry name" value="PH-like_dom_sf"/>
</dbReference>
<dbReference type="AlphaFoldDB" id="A0A498STX9"/>
<dbReference type="PROSITE" id="PS50003">
    <property type="entry name" value="PH_DOMAIN"/>
    <property type="match status" value="1"/>
</dbReference>
<dbReference type="SMART" id="SM00233">
    <property type="entry name" value="PH"/>
    <property type="match status" value="1"/>
</dbReference>
<evidence type="ECO:0000313" key="3">
    <source>
        <dbReference type="EMBL" id="VBB34582.1"/>
    </source>
</evidence>
<feature type="domain" description="PH" evidence="2">
    <location>
        <begin position="129"/>
        <end position="238"/>
    </location>
</feature>
<evidence type="ECO:0000256" key="1">
    <source>
        <dbReference type="SAM" id="MobiDB-lite"/>
    </source>
</evidence>
<dbReference type="Proteomes" id="UP000276991">
    <property type="component" value="Unassembled WGS sequence"/>
</dbReference>
<evidence type="ECO:0000259" key="2">
    <source>
        <dbReference type="PROSITE" id="PS50003"/>
    </source>
</evidence>
<feature type="compositionally biased region" description="Low complexity" evidence="1">
    <location>
        <begin position="19"/>
        <end position="49"/>
    </location>
</feature>
<dbReference type="PANTHER" id="PTHR14383">
    <property type="entry name" value="SWAP-70 RECOMBINASE"/>
    <property type="match status" value="1"/>
</dbReference>
<accession>A0A498STX9</accession>
<gene>
    <name evidence="3" type="ORF">NAV_LOCUS9373</name>
</gene>
<dbReference type="PANTHER" id="PTHR14383:SF1">
    <property type="entry name" value="PLECKSTRIN HOMOLOGY DOMAIN-CONTAINING FAMILY D MEMBER 1"/>
    <property type="match status" value="1"/>
</dbReference>
<feature type="non-terminal residue" evidence="3">
    <location>
        <position position="238"/>
    </location>
</feature>
<dbReference type="InterPro" id="IPR001849">
    <property type="entry name" value="PH_domain"/>
</dbReference>
<feature type="compositionally biased region" description="Basic and acidic residues" evidence="1">
    <location>
        <begin position="1"/>
        <end position="11"/>
    </location>
</feature>
<evidence type="ECO:0000313" key="4">
    <source>
        <dbReference type="Proteomes" id="UP000276991"/>
    </source>
</evidence>
<feature type="region of interest" description="Disordered" evidence="1">
    <location>
        <begin position="1"/>
        <end position="49"/>
    </location>
</feature>
<organism evidence="3 4">
    <name type="scientific">Acanthocheilonema viteae</name>
    <name type="common">Filarial nematode worm</name>
    <name type="synonym">Dipetalonema viteae</name>
    <dbReference type="NCBI Taxonomy" id="6277"/>
    <lineage>
        <taxon>Eukaryota</taxon>
        <taxon>Metazoa</taxon>
        <taxon>Ecdysozoa</taxon>
        <taxon>Nematoda</taxon>
        <taxon>Chromadorea</taxon>
        <taxon>Rhabditida</taxon>
        <taxon>Spirurina</taxon>
        <taxon>Spiruromorpha</taxon>
        <taxon>Filarioidea</taxon>
        <taxon>Onchocercidae</taxon>
        <taxon>Acanthocheilonema</taxon>
    </lineage>
</organism>
<name>A0A498STX9_ACAVI</name>
<keyword evidence="4" id="KW-1185">Reference proteome</keyword>
<dbReference type="EMBL" id="UPTC01003724">
    <property type="protein sequence ID" value="VBB34582.1"/>
    <property type="molecule type" value="Genomic_DNA"/>
</dbReference>
<dbReference type="OrthoDB" id="5849811at2759"/>
<dbReference type="Gene3D" id="2.30.29.30">
    <property type="entry name" value="Pleckstrin-homology domain (PH domain)/Phosphotyrosine-binding domain (PTB)"/>
    <property type="match status" value="1"/>
</dbReference>
<reference evidence="3 4" key="1">
    <citation type="submission" date="2018-08" db="EMBL/GenBank/DDBJ databases">
        <authorList>
            <person name="Laetsch R D."/>
            <person name="Stevens L."/>
            <person name="Kumar S."/>
            <person name="Blaxter L. M."/>
        </authorList>
    </citation>
    <scope>NUCLEOTIDE SEQUENCE [LARGE SCALE GENOMIC DNA]</scope>
</reference>
<proteinExistence type="predicted"/>
<sequence length="238" mass="26739">MNGVDSDDHSRQRQRHSNATTARAATATTTTTTTTTSTTTTTTTTGTATSITTSPIIRIQGLPKNSSCDEKRGILRSLSFQFSTSLNRGRRRIADVFDNSDDAEQQSMLNHRSCKSNRLELAMYSSTFGVQHYGIMLKQSKRKNRTAKWNKRFFVLKECFLIYYKVSEKKIFEKTRRMNLHPKGIVPLVGCSVVAGQDHGHKNCLLITHTQFKSAIIVCTPDSKAQESWLIALRDATK</sequence>
<dbReference type="Pfam" id="PF00169">
    <property type="entry name" value="PH"/>
    <property type="match status" value="1"/>
</dbReference>